<dbReference type="EMBL" id="JXOJ01000002">
    <property type="protein sequence ID" value="KLK88659.1"/>
    <property type="molecule type" value="Genomic_DNA"/>
</dbReference>
<evidence type="ECO:0000313" key="1">
    <source>
        <dbReference type="EMBL" id="KLK88659.1"/>
    </source>
</evidence>
<dbReference type="AlphaFoldDB" id="A0A0H1R0R3"/>
<reference evidence="1 2" key="1">
    <citation type="journal article" date="2015" name="Int. J. Syst. Evol. Microbiol.">
        <title>Methanoculleus sediminis sp. nov., a methanogen from sediments near a submarine mud volcano.</title>
        <authorList>
            <person name="Chen S.C."/>
            <person name="Chen M.F."/>
            <person name="Lai M.C."/>
            <person name="Weng C.Y."/>
            <person name="Wu S.Y."/>
            <person name="Lin S."/>
            <person name="Yang T.F."/>
            <person name="Chen P.C."/>
        </authorList>
    </citation>
    <scope>NUCLEOTIDE SEQUENCE [LARGE SCALE GENOMIC DNA]</scope>
    <source>
        <strain evidence="1 2">S3Fa</strain>
    </source>
</reference>
<dbReference type="Proteomes" id="UP000035301">
    <property type="component" value="Unassembled WGS sequence"/>
</dbReference>
<dbReference type="OrthoDB" id="115657at2157"/>
<accession>A0A0H1R0R3</accession>
<dbReference type="RefSeq" id="WP_048182926.1">
    <property type="nucleotide sequence ID" value="NZ_JXOJ01000002.1"/>
</dbReference>
<keyword evidence="2" id="KW-1185">Reference proteome</keyword>
<comment type="caution">
    <text evidence="1">The sequence shown here is derived from an EMBL/GenBank/DDBJ whole genome shotgun (WGS) entry which is preliminary data.</text>
</comment>
<gene>
    <name evidence="1" type="ORF">SZ63_06630</name>
</gene>
<proteinExistence type="predicted"/>
<dbReference type="PATRIC" id="fig|1550566.3.peg.1438"/>
<evidence type="ECO:0000313" key="2">
    <source>
        <dbReference type="Proteomes" id="UP000035301"/>
    </source>
</evidence>
<protein>
    <submittedName>
        <fullName evidence="1">Uncharacterized protein</fullName>
    </submittedName>
</protein>
<dbReference type="STRING" id="1550566.SZ63_06630"/>
<name>A0A0H1R0R3_9EURY</name>
<organism evidence="1 2">
    <name type="scientific">Methanoculleus sediminis</name>
    <dbReference type="NCBI Taxonomy" id="1550566"/>
    <lineage>
        <taxon>Archaea</taxon>
        <taxon>Methanobacteriati</taxon>
        <taxon>Methanobacteriota</taxon>
        <taxon>Stenosarchaea group</taxon>
        <taxon>Methanomicrobia</taxon>
        <taxon>Methanomicrobiales</taxon>
        <taxon>Methanomicrobiaceae</taxon>
        <taxon>Methanoculleus</taxon>
    </lineage>
</organism>
<sequence>MLERAGYLQNSRCAAVDEWGRPCRIVEIALDGRRFGTGAGELRQALDGRRPARVRLLRDDWGPVLGDTVGRAERSRTGKAVVFELVTGERYTVPAEALRAVLARAAAFAPVSAILPAGIPTARQQVLVTG</sequence>